<feature type="region of interest" description="Phosphopantothenate--cysteine ligase" evidence="3">
    <location>
        <begin position="191"/>
        <end position="404"/>
    </location>
</feature>
<feature type="binding site" evidence="3">
    <location>
        <position position="345"/>
    </location>
    <ligand>
        <name>CTP</name>
        <dbReference type="ChEBI" id="CHEBI:37563"/>
    </ligand>
</feature>
<dbReference type="Pfam" id="PF02441">
    <property type="entry name" value="Flavoprotein"/>
    <property type="match status" value="1"/>
</dbReference>
<dbReference type="Gene3D" id="3.40.50.10300">
    <property type="entry name" value="CoaB-like"/>
    <property type="match status" value="1"/>
</dbReference>
<comment type="similarity">
    <text evidence="3 4">In the N-terminal section; belongs to the HFCD (homo-oligomeric flavin containing Cys decarboxylase) superfamily.</text>
</comment>
<dbReference type="NCBIfam" id="TIGR00521">
    <property type="entry name" value="coaBC_dfp"/>
    <property type="match status" value="1"/>
</dbReference>
<reference evidence="7" key="1">
    <citation type="submission" date="2024-06" db="EMBL/GenBank/DDBJ databases">
        <title>Streptomyces sp. strain HUAS MG91 genome sequences.</title>
        <authorList>
            <person name="Mo P."/>
        </authorList>
    </citation>
    <scope>NUCLEOTIDE SEQUENCE</scope>
    <source>
        <strain evidence="7">HUAS MG91</strain>
    </source>
</reference>
<comment type="pathway">
    <text evidence="3 4">Cofactor biosynthesis; coenzyme A biosynthesis; CoA from (R)-pantothenate: step 3/5.</text>
</comment>
<comment type="catalytic activity">
    <reaction evidence="3 4">
        <text>(R)-4'-phosphopantothenate + L-cysteine + CTP = N-[(R)-4-phosphopantothenoyl]-L-cysteine + CMP + diphosphate + H(+)</text>
        <dbReference type="Rhea" id="RHEA:19397"/>
        <dbReference type="ChEBI" id="CHEBI:10986"/>
        <dbReference type="ChEBI" id="CHEBI:15378"/>
        <dbReference type="ChEBI" id="CHEBI:33019"/>
        <dbReference type="ChEBI" id="CHEBI:35235"/>
        <dbReference type="ChEBI" id="CHEBI:37563"/>
        <dbReference type="ChEBI" id="CHEBI:59458"/>
        <dbReference type="ChEBI" id="CHEBI:60377"/>
        <dbReference type="EC" id="6.3.2.5"/>
    </reaction>
</comment>
<dbReference type="EMBL" id="CP159534">
    <property type="protein sequence ID" value="XCJ69647.1"/>
    <property type="molecule type" value="Genomic_DNA"/>
</dbReference>
<comment type="caution">
    <text evidence="3">Lacks conserved residue(s) required for the propagation of feature annotation.</text>
</comment>
<dbReference type="InterPro" id="IPR005252">
    <property type="entry name" value="CoaBC"/>
</dbReference>
<dbReference type="EC" id="4.1.1.36" evidence="3"/>
<feature type="region of interest" description="Phosphopantothenoylcysteine decarboxylase" evidence="3">
    <location>
        <begin position="1"/>
        <end position="190"/>
    </location>
</feature>
<sequence length="404" mass="42451">MSSKPNVVLGVSGGIAAYKACELLRRLTESGHDVRVVPTDSALHFVGAATWSALSGNPVSTEVWDSVHEVPHVRIGQHADVVVVAPATADMLAKAAHGLADDLLTNTLLTARCPVIFAPAMHTEMWEHPATQENVATLRRRGALVIEPAVGRLTGVDTGKGRFPDPVEIFEYVRRVLARGAGTPDLTGRHVVVSAGGTREPLDPVRFLGNRSSGKQGYALARTAAARGARVTLLSANAGLPDPAGVDVVHVGTAVQLREAALKAAGDADAVVMAAAVADFRPETYATGKIKKKDGEEPAPIALVRNPDILAEISAGRPRPGQVVVGFAAETDDVLANGRAKLARKGCDLLVVNEVGERKTFGAEENEAVILGSDGTENPVPYGPKEALADRIWDAVVSRLPHQE</sequence>
<dbReference type="AlphaFoldDB" id="A0AAU8INX5"/>
<comment type="similarity">
    <text evidence="3 4">In the C-terminal section; belongs to the PPC synthetase family.</text>
</comment>
<feature type="domain" description="DNA/pantothenate metabolism flavoprotein C-terminal" evidence="6">
    <location>
        <begin position="186"/>
        <end position="398"/>
    </location>
</feature>
<feature type="domain" description="Flavoprotein" evidence="5">
    <location>
        <begin position="6"/>
        <end position="174"/>
    </location>
</feature>
<feature type="binding site" evidence="3">
    <location>
        <position position="289"/>
    </location>
    <ligand>
        <name>CTP</name>
        <dbReference type="ChEBI" id="CHEBI:37563"/>
    </ligand>
</feature>
<dbReference type="PANTHER" id="PTHR14359:SF6">
    <property type="entry name" value="PHOSPHOPANTOTHENOYLCYSTEINE DECARBOXYLASE"/>
    <property type="match status" value="1"/>
</dbReference>
<keyword evidence="3 4" id="KW-0288">FMN</keyword>
<evidence type="ECO:0000259" key="5">
    <source>
        <dbReference type="Pfam" id="PF02441"/>
    </source>
</evidence>
<dbReference type="GO" id="GO:0071513">
    <property type="term" value="C:phosphopantothenoylcysteine decarboxylase complex"/>
    <property type="evidence" value="ECO:0007669"/>
    <property type="project" value="TreeGrafter"/>
</dbReference>
<keyword evidence="1 3" id="KW-0210">Decarboxylase</keyword>
<dbReference type="GO" id="GO:0004633">
    <property type="term" value="F:phosphopantothenoylcysteine decarboxylase activity"/>
    <property type="evidence" value="ECO:0007669"/>
    <property type="project" value="UniProtKB-UniRule"/>
</dbReference>
<evidence type="ECO:0000256" key="1">
    <source>
        <dbReference type="ARBA" id="ARBA00022793"/>
    </source>
</evidence>
<dbReference type="InterPro" id="IPR036551">
    <property type="entry name" value="Flavin_trans-like"/>
</dbReference>
<feature type="binding site" evidence="3">
    <location>
        <position position="327"/>
    </location>
    <ligand>
        <name>CTP</name>
        <dbReference type="ChEBI" id="CHEBI:37563"/>
    </ligand>
</feature>
<dbReference type="GO" id="GO:0046872">
    <property type="term" value="F:metal ion binding"/>
    <property type="evidence" value="ECO:0007669"/>
    <property type="project" value="UniProtKB-KW"/>
</dbReference>
<evidence type="ECO:0000259" key="6">
    <source>
        <dbReference type="Pfam" id="PF04127"/>
    </source>
</evidence>
<dbReference type="Pfam" id="PF04127">
    <property type="entry name" value="DFP"/>
    <property type="match status" value="1"/>
</dbReference>
<comment type="pathway">
    <text evidence="3 4">Cofactor biosynthesis; coenzyme A biosynthesis; CoA from (R)-pantothenate: step 2/5.</text>
</comment>
<dbReference type="GO" id="GO:0015941">
    <property type="term" value="P:pantothenate catabolic process"/>
    <property type="evidence" value="ECO:0007669"/>
    <property type="project" value="InterPro"/>
</dbReference>
<feature type="binding site" evidence="3">
    <location>
        <position position="279"/>
    </location>
    <ligand>
        <name>CTP</name>
        <dbReference type="ChEBI" id="CHEBI:37563"/>
    </ligand>
</feature>
<gene>
    <name evidence="3 7" type="primary">coaBC</name>
    <name evidence="7" type="ORF">ABII15_06565</name>
</gene>
<dbReference type="GO" id="GO:0015937">
    <property type="term" value="P:coenzyme A biosynthetic process"/>
    <property type="evidence" value="ECO:0007669"/>
    <property type="project" value="UniProtKB-UniRule"/>
</dbReference>
<keyword evidence="2 3" id="KW-0456">Lyase</keyword>
<organism evidence="7">
    <name type="scientific">Streptomyces tabacisoli</name>
    <dbReference type="NCBI Taxonomy" id="3156398"/>
    <lineage>
        <taxon>Bacteria</taxon>
        <taxon>Bacillati</taxon>
        <taxon>Actinomycetota</taxon>
        <taxon>Actinomycetes</taxon>
        <taxon>Kitasatosporales</taxon>
        <taxon>Streptomycetaceae</taxon>
        <taxon>Streptomyces</taxon>
    </lineage>
</organism>
<dbReference type="InterPro" id="IPR003382">
    <property type="entry name" value="Flavoprotein"/>
</dbReference>
<evidence type="ECO:0000313" key="7">
    <source>
        <dbReference type="EMBL" id="XCJ69647.1"/>
    </source>
</evidence>
<feature type="binding site" evidence="3">
    <location>
        <begin position="307"/>
        <end position="310"/>
    </location>
    <ligand>
        <name>CTP</name>
        <dbReference type="ChEBI" id="CHEBI:37563"/>
    </ligand>
</feature>
<comment type="cofactor">
    <cofactor evidence="3">
        <name>Mg(2+)</name>
        <dbReference type="ChEBI" id="CHEBI:18420"/>
    </cofactor>
</comment>
<comment type="cofactor">
    <cofactor evidence="3">
        <name>FMN</name>
        <dbReference type="ChEBI" id="CHEBI:58210"/>
    </cofactor>
    <text evidence="3">Binds 1 FMN per subunit.</text>
</comment>
<dbReference type="EC" id="6.3.2.5" evidence="3"/>
<protein>
    <recommendedName>
        <fullName evidence="3">Coenzyme A biosynthesis bifunctional protein CoaBC</fullName>
    </recommendedName>
    <alternativeName>
        <fullName evidence="3">DNA/pantothenate metabolism flavoprotein</fullName>
    </alternativeName>
    <alternativeName>
        <fullName evidence="3">Phosphopantothenoylcysteine synthetase/decarboxylase</fullName>
        <shortName evidence="3">PPCS-PPCDC</shortName>
    </alternativeName>
    <domain>
        <recommendedName>
            <fullName evidence="3">Phosphopantothenoylcysteine decarboxylase</fullName>
            <shortName evidence="3">PPC decarboxylase</shortName>
            <shortName evidence="3">PPC-DC</shortName>
            <ecNumber evidence="3">4.1.1.36</ecNumber>
        </recommendedName>
        <alternativeName>
            <fullName evidence="3">CoaC</fullName>
        </alternativeName>
    </domain>
    <domain>
        <recommendedName>
            <fullName evidence="3">Phosphopantothenate--cysteine ligase</fullName>
            <ecNumber evidence="3">6.3.2.5</ecNumber>
        </recommendedName>
        <alternativeName>
            <fullName evidence="3">CoaB</fullName>
        </alternativeName>
        <alternativeName>
            <fullName evidence="3">Phosphopantothenoylcysteine synthetase</fullName>
            <shortName evidence="3">PPC synthetase</shortName>
            <shortName evidence="3">PPC-S</shortName>
        </alternativeName>
    </domain>
</protein>
<keyword evidence="3 4" id="KW-0436">Ligase</keyword>
<keyword evidence="3" id="KW-0511">Multifunctional enzyme</keyword>
<comment type="function">
    <text evidence="3">Catalyzes two sequential steps in the biosynthesis of coenzyme A. In the first step cysteine is conjugated to 4'-phosphopantothenate to form 4-phosphopantothenoylcysteine. In the second step the latter compound is decarboxylated to form 4'-phosphopantotheine.</text>
</comment>
<dbReference type="GO" id="GO:0004632">
    <property type="term" value="F:phosphopantothenate--cysteine ligase activity"/>
    <property type="evidence" value="ECO:0007669"/>
    <property type="project" value="UniProtKB-UniRule"/>
</dbReference>
<name>A0AAU8INX5_9ACTN</name>
<keyword evidence="3" id="KW-0460">Magnesium</keyword>
<evidence type="ECO:0000256" key="4">
    <source>
        <dbReference type="RuleBase" id="RU364078"/>
    </source>
</evidence>
<dbReference type="HAMAP" id="MF_02225">
    <property type="entry name" value="CoaBC"/>
    <property type="match status" value="1"/>
</dbReference>
<evidence type="ECO:0000256" key="2">
    <source>
        <dbReference type="ARBA" id="ARBA00023239"/>
    </source>
</evidence>
<keyword evidence="3 4" id="KW-0285">Flavoprotein</keyword>
<accession>A0AAU8INX5</accession>
<feature type="binding site" evidence="3">
    <location>
        <position position="341"/>
    </location>
    <ligand>
        <name>CTP</name>
        <dbReference type="ChEBI" id="CHEBI:37563"/>
    </ligand>
</feature>
<comment type="catalytic activity">
    <reaction evidence="3 4">
        <text>N-[(R)-4-phosphopantothenoyl]-L-cysteine + H(+) = (R)-4'-phosphopantetheine + CO2</text>
        <dbReference type="Rhea" id="RHEA:16793"/>
        <dbReference type="ChEBI" id="CHEBI:15378"/>
        <dbReference type="ChEBI" id="CHEBI:16526"/>
        <dbReference type="ChEBI" id="CHEBI:59458"/>
        <dbReference type="ChEBI" id="CHEBI:61723"/>
        <dbReference type="EC" id="4.1.1.36"/>
    </reaction>
</comment>
<dbReference type="PANTHER" id="PTHR14359">
    <property type="entry name" value="HOMO-OLIGOMERIC FLAVIN CONTAINING CYS DECARBOXYLASE FAMILY"/>
    <property type="match status" value="1"/>
</dbReference>
<comment type="function">
    <text evidence="4">Catalyzes two steps in the biosynthesis of coenzyme A. In the first step cysteine is conjugated to 4'-phosphopantothenate to form 4-phosphopantothenoylcysteine, in the latter compound is decarboxylated to form 4'-phosphopantotheine.</text>
</comment>
<proteinExistence type="inferred from homology"/>
<dbReference type="RefSeq" id="WP_353941325.1">
    <property type="nucleotide sequence ID" value="NZ_CP159534.1"/>
</dbReference>
<dbReference type="Gene3D" id="3.40.50.1950">
    <property type="entry name" value="Flavin prenyltransferase-like"/>
    <property type="match status" value="1"/>
</dbReference>
<dbReference type="InterPro" id="IPR035929">
    <property type="entry name" value="CoaB-like_sf"/>
</dbReference>
<dbReference type="GO" id="GO:0010181">
    <property type="term" value="F:FMN binding"/>
    <property type="evidence" value="ECO:0007669"/>
    <property type="project" value="UniProtKB-UniRule"/>
</dbReference>
<dbReference type="KEGG" id="stac:ABII15_06565"/>
<dbReference type="SUPFAM" id="SSF102645">
    <property type="entry name" value="CoaB-like"/>
    <property type="match status" value="1"/>
</dbReference>
<dbReference type="SUPFAM" id="SSF52507">
    <property type="entry name" value="Homo-oligomeric flavin-containing Cys decarboxylases, HFCD"/>
    <property type="match status" value="1"/>
</dbReference>
<keyword evidence="3" id="KW-0479">Metal-binding</keyword>
<evidence type="ECO:0000256" key="3">
    <source>
        <dbReference type="HAMAP-Rule" id="MF_02225"/>
    </source>
</evidence>
<dbReference type="InterPro" id="IPR007085">
    <property type="entry name" value="DNA/pantothenate-metab_flavo_C"/>
</dbReference>